<dbReference type="AlphaFoldDB" id="A0A5E4G6X1"/>
<dbReference type="GO" id="GO:0045893">
    <property type="term" value="P:positive regulation of DNA-templated transcription"/>
    <property type="evidence" value="ECO:0007669"/>
    <property type="project" value="TreeGrafter"/>
</dbReference>
<sequence length="455" mass="50585">MLKGSKGKCESPSHKLLKEKTKTRLEDLQGMLTNVQAAKKESGTDDIVILVEQANQMVREWRAELNEPSPASSLLGGSLGSFCEEELARVLKHLDEEDDATSPLKQLPPSMPESDLLNLHSSNMLAFKEEFFVSKEPEEDIFQGFDQCYPASNLQNTMVDNSDLTTQLKYRHFDFHEDLDEGLFIEGNNITQSEQDVVPNVLPDICPPVSAFLGPKCAFWECSRPASNRCQNYCSSGHALLALNEGLLGRPPILRPGGIALKDSSLFAALNAKTQGKDVGIPNCEGAATLKCPWNAPELFDLSFLDGETIREWLFFGKPRRAFESGNRKQRSLPDYNGRGWHESRKQVMKEFGGQKRSYYMDPQPSSDREWHLFEYEVNNSDACALYRLELKFGSAKKSSKGKVSSDPLADLQKKMGRLTAEVPTDDASNVKGKASTKADAGNIFSSHNQTTSTT</sequence>
<evidence type="ECO:0000313" key="3">
    <source>
        <dbReference type="Proteomes" id="UP000327085"/>
    </source>
</evidence>
<dbReference type="GO" id="GO:0048578">
    <property type="term" value="P:positive regulation of long-day photoperiodism, flowering"/>
    <property type="evidence" value="ECO:0007669"/>
    <property type="project" value="InterPro"/>
</dbReference>
<reference evidence="3" key="1">
    <citation type="journal article" date="2020" name="Plant J.">
        <title>Transposons played a major role in the diversification between the closely related almond and peach genomes: results from the almond genome sequence.</title>
        <authorList>
            <person name="Alioto T."/>
            <person name="Alexiou K.G."/>
            <person name="Bardil A."/>
            <person name="Barteri F."/>
            <person name="Castanera R."/>
            <person name="Cruz F."/>
            <person name="Dhingra A."/>
            <person name="Duval H."/>
            <person name="Fernandez I Marti A."/>
            <person name="Frias L."/>
            <person name="Galan B."/>
            <person name="Garcia J.L."/>
            <person name="Howad W."/>
            <person name="Gomez-Garrido J."/>
            <person name="Gut M."/>
            <person name="Julca I."/>
            <person name="Morata J."/>
            <person name="Puigdomenech P."/>
            <person name="Ribeca P."/>
            <person name="Rubio Cabetas M.J."/>
            <person name="Vlasova A."/>
            <person name="Wirthensohn M."/>
            <person name="Garcia-Mas J."/>
            <person name="Gabaldon T."/>
            <person name="Casacuberta J.M."/>
            <person name="Arus P."/>
        </authorList>
    </citation>
    <scope>NUCLEOTIDE SEQUENCE [LARGE SCALE GENOMIC DNA]</scope>
    <source>
        <strain evidence="3">cv. Texas</strain>
    </source>
</reference>
<dbReference type="Gramene" id="VVA35527">
    <property type="protein sequence ID" value="VVA35527"/>
    <property type="gene ID" value="Prudul26B029234"/>
</dbReference>
<protein>
    <submittedName>
        <fullName evidence="2">PREDICTED: mRNAion factor</fullName>
    </submittedName>
</protein>
<evidence type="ECO:0000313" key="2">
    <source>
        <dbReference type="EMBL" id="VVA35527.1"/>
    </source>
</evidence>
<organism evidence="2 3">
    <name type="scientific">Prunus dulcis</name>
    <name type="common">Almond</name>
    <name type="synonym">Amygdalus dulcis</name>
    <dbReference type="NCBI Taxonomy" id="3755"/>
    <lineage>
        <taxon>Eukaryota</taxon>
        <taxon>Viridiplantae</taxon>
        <taxon>Streptophyta</taxon>
        <taxon>Embryophyta</taxon>
        <taxon>Tracheophyta</taxon>
        <taxon>Spermatophyta</taxon>
        <taxon>Magnoliopsida</taxon>
        <taxon>eudicotyledons</taxon>
        <taxon>Gunneridae</taxon>
        <taxon>Pentapetalae</taxon>
        <taxon>rosids</taxon>
        <taxon>fabids</taxon>
        <taxon>Rosales</taxon>
        <taxon>Rosaceae</taxon>
        <taxon>Amygdaloideae</taxon>
        <taxon>Amygdaleae</taxon>
        <taxon>Prunus</taxon>
    </lineage>
</organism>
<feature type="compositionally biased region" description="Polar residues" evidence="1">
    <location>
        <begin position="444"/>
        <end position="455"/>
    </location>
</feature>
<name>A0A5E4G6X1_PRUDU</name>
<dbReference type="EMBL" id="CABIKO010000393">
    <property type="protein sequence ID" value="VVA35527.1"/>
    <property type="molecule type" value="Genomic_DNA"/>
</dbReference>
<dbReference type="PANTHER" id="PTHR33873">
    <property type="entry name" value="TRANSCRIPTION FACTOR VOZ1"/>
    <property type="match status" value="1"/>
</dbReference>
<feature type="region of interest" description="Disordered" evidence="1">
    <location>
        <begin position="398"/>
        <end position="455"/>
    </location>
</feature>
<dbReference type="GO" id="GO:0043565">
    <property type="term" value="F:sequence-specific DNA binding"/>
    <property type="evidence" value="ECO:0007669"/>
    <property type="project" value="TreeGrafter"/>
</dbReference>
<gene>
    <name evidence="2" type="ORF">ALMOND_2B029234</name>
</gene>
<dbReference type="PANTHER" id="PTHR33873:SF15">
    <property type="entry name" value="TRANSCRIPTION FACTOR VOZ2"/>
    <property type="match status" value="1"/>
</dbReference>
<dbReference type="Proteomes" id="UP000327085">
    <property type="component" value="Chromosome 3"/>
</dbReference>
<dbReference type="OMA" id="QNKMGKL"/>
<dbReference type="InParanoid" id="A0A5E4G6X1"/>
<proteinExistence type="predicted"/>
<dbReference type="InterPro" id="IPR039277">
    <property type="entry name" value="VOZ1/VOZ2"/>
</dbReference>
<dbReference type="GO" id="GO:0005634">
    <property type="term" value="C:nucleus"/>
    <property type="evidence" value="ECO:0007669"/>
    <property type="project" value="TreeGrafter"/>
</dbReference>
<evidence type="ECO:0000256" key="1">
    <source>
        <dbReference type="SAM" id="MobiDB-lite"/>
    </source>
</evidence>
<accession>A0A5E4G6X1</accession>